<protein>
    <submittedName>
        <fullName evidence="2">Uncharacterized protein</fullName>
    </submittedName>
</protein>
<gene>
    <name evidence="2" type="ORF">CSOJ01_06331</name>
</gene>
<dbReference type="Proteomes" id="UP000652219">
    <property type="component" value="Unassembled WGS sequence"/>
</dbReference>
<feature type="compositionally biased region" description="Basic and acidic residues" evidence="1">
    <location>
        <begin position="36"/>
        <end position="45"/>
    </location>
</feature>
<accession>A0A8H6JD60</accession>
<keyword evidence="3" id="KW-1185">Reference proteome</keyword>
<name>A0A8H6JD60_9PEZI</name>
<evidence type="ECO:0000313" key="3">
    <source>
        <dbReference type="Proteomes" id="UP000652219"/>
    </source>
</evidence>
<dbReference type="AlphaFoldDB" id="A0A8H6JD60"/>
<evidence type="ECO:0000313" key="2">
    <source>
        <dbReference type="EMBL" id="KAF6810390.1"/>
    </source>
</evidence>
<feature type="compositionally biased region" description="Polar residues" evidence="1">
    <location>
        <begin position="1"/>
        <end position="17"/>
    </location>
</feature>
<sequence length="105" mass="11326">MAEQGIVSSCAVNQPATSRRETRGTAGEDLLPSPLAEHRPDDAGPVRHIPVAGGGMRLREHGNQVRYAWWCIAEGLAEPSGSLPRDSRASLSLDLQGTLRRSKQL</sequence>
<reference evidence="2 3" key="1">
    <citation type="journal article" date="2020" name="Phytopathology">
        <title>Genome Sequence Resources of Colletotrichum truncatum, C. plurivorum, C. musicola, and C. sojae: Four Species Pathogenic to Soybean (Glycine max).</title>
        <authorList>
            <person name="Rogerio F."/>
            <person name="Boufleur T.R."/>
            <person name="Ciampi-Guillardi M."/>
            <person name="Sukno S.A."/>
            <person name="Thon M.R."/>
            <person name="Massola Junior N.S."/>
            <person name="Baroncelli R."/>
        </authorList>
    </citation>
    <scope>NUCLEOTIDE SEQUENCE [LARGE SCALE GENOMIC DNA]</scope>
    <source>
        <strain evidence="2 3">LFN0009</strain>
    </source>
</reference>
<organism evidence="2 3">
    <name type="scientific">Colletotrichum sojae</name>
    <dbReference type="NCBI Taxonomy" id="2175907"/>
    <lineage>
        <taxon>Eukaryota</taxon>
        <taxon>Fungi</taxon>
        <taxon>Dikarya</taxon>
        <taxon>Ascomycota</taxon>
        <taxon>Pezizomycotina</taxon>
        <taxon>Sordariomycetes</taxon>
        <taxon>Hypocreomycetidae</taxon>
        <taxon>Glomerellales</taxon>
        <taxon>Glomerellaceae</taxon>
        <taxon>Colletotrichum</taxon>
        <taxon>Colletotrichum orchidearum species complex</taxon>
    </lineage>
</organism>
<feature type="region of interest" description="Disordered" evidence="1">
    <location>
        <begin position="1"/>
        <end position="46"/>
    </location>
</feature>
<evidence type="ECO:0000256" key="1">
    <source>
        <dbReference type="SAM" id="MobiDB-lite"/>
    </source>
</evidence>
<comment type="caution">
    <text evidence="2">The sequence shown here is derived from an EMBL/GenBank/DDBJ whole genome shotgun (WGS) entry which is preliminary data.</text>
</comment>
<feature type="region of interest" description="Disordered" evidence="1">
    <location>
        <begin position="79"/>
        <end position="105"/>
    </location>
</feature>
<dbReference type="EMBL" id="WIGN01000087">
    <property type="protein sequence ID" value="KAF6810390.1"/>
    <property type="molecule type" value="Genomic_DNA"/>
</dbReference>
<proteinExistence type="predicted"/>